<dbReference type="InterPro" id="IPR001806">
    <property type="entry name" value="Small_GTPase"/>
</dbReference>
<reference evidence="3 4" key="1">
    <citation type="submission" date="2023-01" db="EMBL/GenBank/DDBJ databases">
        <title>Analysis of 21 Apiospora genomes using comparative genomics revels a genus with tremendous synthesis potential of carbohydrate active enzymes and secondary metabolites.</title>
        <authorList>
            <person name="Sorensen T."/>
        </authorList>
    </citation>
    <scope>NUCLEOTIDE SEQUENCE [LARGE SCALE GENOMIC DNA]</scope>
    <source>
        <strain evidence="3 4">CBS 20057</strain>
    </source>
</reference>
<dbReference type="Pfam" id="PF00071">
    <property type="entry name" value="Ras"/>
    <property type="match status" value="1"/>
</dbReference>
<sequence>MGDGGVGKTALAARLLGGEPLSYPHGPTIEGSYKHRLKDQLILEITDTAGADGYSSLREDAIRDGDCFMLVVDLSRLSTYEYAEMLVSREMRGKLPNVIVGNMSGKGSAVATLNKKLNREERFLLQHKYTAAEKKVAEKARALAERTGCPYVEVHFNHEEKVDDVFLRALDDLENKQMLFFRLIAVACYMILRYPSL</sequence>
<dbReference type="SMART" id="SM00173">
    <property type="entry name" value="RAS"/>
    <property type="match status" value="1"/>
</dbReference>
<dbReference type="PROSITE" id="PS51421">
    <property type="entry name" value="RAS"/>
    <property type="match status" value="1"/>
</dbReference>
<dbReference type="InterPro" id="IPR027417">
    <property type="entry name" value="P-loop_NTPase"/>
</dbReference>
<protein>
    <submittedName>
        <fullName evidence="3">Small GTPase superfamily</fullName>
    </submittedName>
</protein>
<keyword evidence="4" id="KW-1185">Reference proteome</keyword>
<dbReference type="Gene3D" id="3.40.50.300">
    <property type="entry name" value="P-loop containing nucleotide triphosphate hydrolases"/>
    <property type="match status" value="1"/>
</dbReference>
<dbReference type="SMART" id="SM00174">
    <property type="entry name" value="RHO"/>
    <property type="match status" value="1"/>
</dbReference>
<gene>
    <name evidence="3" type="ORF">PG991_009074</name>
</gene>
<proteinExistence type="predicted"/>
<accession>A0ABR1RJP7</accession>
<dbReference type="EMBL" id="JAQQWI010000013">
    <property type="protein sequence ID" value="KAK8013481.1"/>
    <property type="molecule type" value="Genomic_DNA"/>
</dbReference>
<dbReference type="Proteomes" id="UP001396898">
    <property type="component" value="Unassembled WGS sequence"/>
</dbReference>
<evidence type="ECO:0000313" key="4">
    <source>
        <dbReference type="Proteomes" id="UP001396898"/>
    </source>
</evidence>
<comment type="caution">
    <text evidence="3">The sequence shown here is derived from an EMBL/GenBank/DDBJ whole genome shotgun (WGS) entry which is preliminary data.</text>
</comment>
<evidence type="ECO:0000256" key="1">
    <source>
        <dbReference type="ARBA" id="ARBA00022741"/>
    </source>
</evidence>
<dbReference type="SMART" id="SM00175">
    <property type="entry name" value="RAB"/>
    <property type="match status" value="1"/>
</dbReference>
<dbReference type="PROSITE" id="PS51419">
    <property type="entry name" value="RAB"/>
    <property type="match status" value="1"/>
</dbReference>
<organism evidence="3 4">
    <name type="scientific">Apiospora marii</name>
    <dbReference type="NCBI Taxonomy" id="335849"/>
    <lineage>
        <taxon>Eukaryota</taxon>
        <taxon>Fungi</taxon>
        <taxon>Dikarya</taxon>
        <taxon>Ascomycota</taxon>
        <taxon>Pezizomycotina</taxon>
        <taxon>Sordariomycetes</taxon>
        <taxon>Xylariomycetidae</taxon>
        <taxon>Amphisphaeriales</taxon>
        <taxon>Apiosporaceae</taxon>
        <taxon>Apiospora</taxon>
    </lineage>
</organism>
<keyword evidence="1" id="KW-0547">Nucleotide-binding</keyword>
<evidence type="ECO:0000313" key="3">
    <source>
        <dbReference type="EMBL" id="KAK8013481.1"/>
    </source>
</evidence>
<evidence type="ECO:0000256" key="2">
    <source>
        <dbReference type="ARBA" id="ARBA00023134"/>
    </source>
</evidence>
<dbReference type="PANTHER" id="PTHR24070">
    <property type="entry name" value="RAS, DI-RAS, AND RHEB FAMILY MEMBERS OF SMALL GTPASE SUPERFAMILY"/>
    <property type="match status" value="1"/>
</dbReference>
<dbReference type="InterPro" id="IPR020849">
    <property type="entry name" value="Small_GTPase_Ras-type"/>
</dbReference>
<dbReference type="SUPFAM" id="SSF52540">
    <property type="entry name" value="P-loop containing nucleoside triphosphate hydrolases"/>
    <property type="match status" value="1"/>
</dbReference>
<keyword evidence="2" id="KW-0342">GTP-binding</keyword>
<name>A0ABR1RJP7_9PEZI</name>